<evidence type="ECO:0000313" key="2">
    <source>
        <dbReference type="Proteomes" id="UP000696485"/>
    </source>
</evidence>
<dbReference type="EMBL" id="JAAAUY010000711">
    <property type="protein sequence ID" value="KAF9327006.1"/>
    <property type="molecule type" value="Genomic_DNA"/>
</dbReference>
<dbReference type="AlphaFoldDB" id="A0A9P5SGI7"/>
<reference evidence="1" key="1">
    <citation type="journal article" date="2020" name="Fungal Divers.">
        <title>Resolving the Mortierellaceae phylogeny through synthesis of multi-gene phylogenetics and phylogenomics.</title>
        <authorList>
            <person name="Vandepol N."/>
            <person name="Liber J."/>
            <person name="Desiro A."/>
            <person name="Na H."/>
            <person name="Kennedy M."/>
            <person name="Barry K."/>
            <person name="Grigoriev I.V."/>
            <person name="Miller A.N."/>
            <person name="O'Donnell K."/>
            <person name="Stajich J.E."/>
            <person name="Bonito G."/>
        </authorList>
    </citation>
    <scope>NUCLEOTIDE SEQUENCE</scope>
    <source>
        <strain evidence="1">NVP1</strain>
    </source>
</reference>
<accession>A0A9P5SGI7</accession>
<comment type="caution">
    <text evidence="1">The sequence shown here is derived from an EMBL/GenBank/DDBJ whole genome shotgun (WGS) entry which is preliminary data.</text>
</comment>
<evidence type="ECO:0000313" key="1">
    <source>
        <dbReference type="EMBL" id="KAF9327006.1"/>
    </source>
</evidence>
<organism evidence="1 2">
    <name type="scientific">Podila minutissima</name>
    <dbReference type="NCBI Taxonomy" id="64525"/>
    <lineage>
        <taxon>Eukaryota</taxon>
        <taxon>Fungi</taxon>
        <taxon>Fungi incertae sedis</taxon>
        <taxon>Mucoromycota</taxon>
        <taxon>Mortierellomycotina</taxon>
        <taxon>Mortierellomycetes</taxon>
        <taxon>Mortierellales</taxon>
        <taxon>Mortierellaceae</taxon>
        <taxon>Podila</taxon>
    </lineage>
</organism>
<name>A0A9P5SGI7_9FUNG</name>
<proteinExistence type="predicted"/>
<sequence length="97" mass="11003">MDAPRDARIYRRQPFLKRVADIPVDCAVNIQNEFAALDWDAMQERISGPLVIGLNGLMIWAKLGYWLEDPYSDMPRILKDSQPILRAPGFVPGFSAL</sequence>
<dbReference type="Proteomes" id="UP000696485">
    <property type="component" value="Unassembled WGS sequence"/>
</dbReference>
<feature type="non-terminal residue" evidence="1">
    <location>
        <position position="1"/>
    </location>
</feature>
<keyword evidence="2" id="KW-1185">Reference proteome</keyword>
<gene>
    <name evidence="1" type="ORF">BG006_009636</name>
</gene>
<protein>
    <submittedName>
        <fullName evidence="1">Uncharacterized protein</fullName>
    </submittedName>
</protein>